<dbReference type="GO" id="GO:0009007">
    <property type="term" value="F:site-specific DNA-methyltransferase (adenine-specific) activity"/>
    <property type="evidence" value="ECO:0007669"/>
    <property type="project" value="InterPro"/>
</dbReference>
<dbReference type="EMBL" id="LGRX02001311">
    <property type="protein sequence ID" value="KAK3286348.1"/>
    <property type="molecule type" value="Genomic_DNA"/>
</dbReference>
<dbReference type="InterPro" id="IPR008593">
    <property type="entry name" value="Dam_MeTrfase"/>
</dbReference>
<organism evidence="2 3">
    <name type="scientific">Cymbomonas tetramitiformis</name>
    <dbReference type="NCBI Taxonomy" id="36881"/>
    <lineage>
        <taxon>Eukaryota</taxon>
        <taxon>Viridiplantae</taxon>
        <taxon>Chlorophyta</taxon>
        <taxon>Pyramimonadophyceae</taxon>
        <taxon>Pyramimonadales</taxon>
        <taxon>Pyramimonadaceae</taxon>
        <taxon>Cymbomonas</taxon>
    </lineage>
</organism>
<dbReference type="Proteomes" id="UP001190700">
    <property type="component" value="Unassembled WGS sequence"/>
</dbReference>
<accession>A0AAE0GY61</accession>
<evidence type="ECO:0000313" key="2">
    <source>
        <dbReference type="EMBL" id="KAK3286348.1"/>
    </source>
</evidence>
<feature type="region of interest" description="Disordered" evidence="1">
    <location>
        <begin position="144"/>
        <end position="165"/>
    </location>
</feature>
<protein>
    <submittedName>
        <fullName evidence="2">Uncharacterized protein</fullName>
    </submittedName>
</protein>
<name>A0AAE0GY61_9CHLO</name>
<sequence>MPDLASDSESDYGGSACDGACGSGSGDDGFYVDFRAGKIYNGEAVFSFFREGKQYIIREDGTGTLDTCMACGVQHDPPPRDKTDWKFEDTGPHFDTHGPFDFELFAAVDNHFLPMYYTTRDSCVEKDWAGKACYGNPPFEHDTHHTTVPTEGSTGPCPPTSHRQIPFGLAQVGNGHLVAADQAAHHHT</sequence>
<evidence type="ECO:0000313" key="3">
    <source>
        <dbReference type="Proteomes" id="UP001190700"/>
    </source>
</evidence>
<dbReference type="GO" id="GO:0009307">
    <property type="term" value="P:DNA restriction-modification system"/>
    <property type="evidence" value="ECO:0007669"/>
    <property type="project" value="InterPro"/>
</dbReference>
<dbReference type="GO" id="GO:0003677">
    <property type="term" value="F:DNA binding"/>
    <property type="evidence" value="ECO:0007669"/>
    <property type="project" value="InterPro"/>
</dbReference>
<evidence type="ECO:0000256" key="1">
    <source>
        <dbReference type="SAM" id="MobiDB-lite"/>
    </source>
</evidence>
<reference evidence="2 3" key="1">
    <citation type="journal article" date="2015" name="Genome Biol. Evol.">
        <title>Comparative Genomics of a Bacterivorous Green Alga Reveals Evolutionary Causalities and Consequences of Phago-Mixotrophic Mode of Nutrition.</title>
        <authorList>
            <person name="Burns J.A."/>
            <person name="Paasch A."/>
            <person name="Narechania A."/>
            <person name="Kim E."/>
        </authorList>
    </citation>
    <scope>NUCLEOTIDE SEQUENCE [LARGE SCALE GENOMIC DNA]</scope>
    <source>
        <strain evidence="2 3">PLY_AMNH</strain>
    </source>
</reference>
<proteinExistence type="predicted"/>
<keyword evidence="3" id="KW-1185">Reference proteome</keyword>
<dbReference type="AlphaFoldDB" id="A0AAE0GY61"/>
<comment type="caution">
    <text evidence="2">The sequence shown here is derived from an EMBL/GenBank/DDBJ whole genome shotgun (WGS) entry which is preliminary data.</text>
</comment>
<dbReference type="Pfam" id="PF05869">
    <property type="entry name" value="Dam"/>
    <property type="match status" value="1"/>
</dbReference>
<gene>
    <name evidence="2" type="ORF">CYMTET_6097</name>
</gene>